<reference evidence="1" key="1">
    <citation type="submission" date="2013-04" db="EMBL/GenBank/DDBJ databases">
        <title>The genome sequencing project of 58 acetic acid bacteria.</title>
        <authorList>
            <person name="Okamoto-Kainuma A."/>
            <person name="Ishikawa M."/>
            <person name="Umino S."/>
            <person name="Koizumi Y."/>
            <person name="Shiwa Y."/>
            <person name="Yoshikawa H."/>
            <person name="Matsutani M."/>
            <person name="Matsushita K."/>
        </authorList>
    </citation>
    <scope>NUCLEOTIDE SEQUENCE</scope>
    <source>
        <strain evidence="1">NRIC 0535</strain>
    </source>
</reference>
<name>A0ABQ0Q3Q1_9PROT</name>
<accession>A0ABQ0Q3Q1</accession>
<comment type="caution">
    <text evidence="1">The sequence shown here is derived from an EMBL/GenBank/DDBJ whole genome shotgun (WGS) entry which is preliminary data.</text>
</comment>
<dbReference type="InterPro" id="IPR012332">
    <property type="entry name" value="Autotransporter_pectin_lyase_C"/>
</dbReference>
<organism evidence="1 2">
    <name type="scientific">Asaia krungthepensis NRIC 0535</name>
    <dbReference type="NCBI Taxonomy" id="1307925"/>
    <lineage>
        <taxon>Bacteria</taxon>
        <taxon>Pseudomonadati</taxon>
        <taxon>Pseudomonadota</taxon>
        <taxon>Alphaproteobacteria</taxon>
        <taxon>Acetobacterales</taxon>
        <taxon>Acetobacteraceae</taxon>
        <taxon>Asaia</taxon>
    </lineage>
</organism>
<evidence type="ECO:0000313" key="1">
    <source>
        <dbReference type="EMBL" id="GBQ89915.1"/>
    </source>
</evidence>
<proteinExistence type="predicted"/>
<dbReference type="Gene3D" id="2.160.20.20">
    <property type="match status" value="1"/>
</dbReference>
<dbReference type="Proteomes" id="UP001062776">
    <property type="component" value="Unassembled WGS sequence"/>
</dbReference>
<sequence length="207" mass="20508">MVTSTVRPNQTASNVTLNSGDYLFVSSGATVINGSIAAGASVYVNAAAVLSGSIRNGGRISGGTLQGPDTTLTNSAGGYLEAAAIGSGAVVTNSGYMTSVVVASGGIVNTYDGPVTSTIVQGGTLNCYSRDIISGITFAGQGGTVNLMSGVVQTAPFVFSGNGTVYVQSGAVMGKASIGPGATMEVLGGGGDQLHNHGVFRRHTHLQ</sequence>
<evidence type="ECO:0008006" key="3">
    <source>
        <dbReference type="Google" id="ProtNLM"/>
    </source>
</evidence>
<keyword evidence="2" id="KW-1185">Reference proteome</keyword>
<gene>
    <name evidence="1" type="ORF">AA0535_1919</name>
</gene>
<evidence type="ECO:0000313" key="2">
    <source>
        <dbReference type="Proteomes" id="UP001062776"/>
    </source>
</evidence>
<protein>
    <recommendedName>
        <fullName evidence="3">Outer membrane autotransporter</fullName>
    </recommendedName>
</protein>
<dbReference type="EMBL" id="BAPV01000014">
    <property type="protein sequence ID" value="GBQ89915.1"/>
    <property type="molecule type" value="Genomic_DNA"/>
</dbReference>
<dbReference type="RefSeq" id="WP_264815797.1">
    <property type="nucleotide sequence ID" value="NZ_BAPV01000014.1"/>
</dbReference>